<dbReference type="AlphaFoldDB" id="W7Y6N4"/>
<name>W7Y6N4_9BACL</name>
<organism evidence="1 2">
    <name type="scientific">Paenibacillus pini JCM 16418</name>
    <dbReference type="NCBI Taxonomy" id="1236976"/>
    <lineage>
        <taxon>Bacteria</taxon>
        <taxon>Bacillati</taxon>
        <taxon>Bacillota</taxon>
        <taxon>Bacilli</taxon>
        <taxon>Bacillales</taxon>
        <taxon>Paenibacillaceae</taxon>
        <taxon>Paenibacillus</taxon>
    </lineage>
</organism>
<reference evidence="1 2" key="1">
    <citation type="journal article" date="2014" name="Genome Announc.">
        <title>Draft Genome Sequence of Paenibacillus pini JCM 16418T, Isolated from the Rhizosphere of Pine Tree.</title>
        <authorList>
            <person name="Yuki M."/>
            <person name="Oshima K."/>
            <person name="Suda W."/>
            <person name="Oshida Y."/>
            <person name="Kitamura K."/>
            <person name="Iida Y."/>
            <person name="Hattori M."/>
            <person name="Ohkuma M."/>
        </authorList>
    </citation>
    <scope>NUCLEOTIDE SEQUENCE [LARGE SCALE GENOMIC DNA]</scope>
    <source>
        <strain evidence="1 2">JCM 16418</strain>
    </source>
</reference>
<keyword evidence="2" id="KW-1185">Reference proteome</keyword>
<dbReference type="EMBL" id="BAVZ01000001">
    <property type="protein sequence ID" value="GAF06560.1"/>
    <property type="molecule type" value="Genomic_DNA"/>
</dbReference>
<evidence type="ECO:0000313" key="2">
    <source>
        <dbReference type="Proteomes" id="UP000019364"/>
    </source>
</evidence>
<dbReference type="eggNOG" id="COG2334">
    <property type="taxonomic scope" value="Bacteria"/>
</dbReference>
<proteinExistence type="predicted"/>
<gene>
    <name evidence="1" type="ORF">JCM16418_522</name>
</gene>
<dbReference type="Proteomes" id="UP000019364">
    <property type="component" value="Unassembled WGS sequence"/>
</dbReference>
<evidence type="ECO:0000313" key="1">
    <source>
        <dbReference type="EMBL" id="GAF06560.1"/>
    </source>
</evidence>
<protein>
    <submittedName>
        <fullName evidence="1">Uncharacterized protein</fullName>
    </submittedName>
</protein>
<dbReference type="STRING" id="1236976.JCM16418_522"/>
<comment type="caution">
    <text evidence="1">The sequence shown here is derived from an EMBL/GenBank/DDBJ whole genome shotgun (WGS) entry which is preliminary data.</text>
</comment>
<accession>W7Y6N4</accession>
<sequence>MDVVDTVTLSEIGAKIIYREGEFFEAFFHFDTDETRQSLLARARNVALWAIQQYELDWNCIRFIQLSDTITYKIETNTIGNYLLRIHSERVNKEEIISEIVYLNELRKIEDMIVPEDCKSLWLLCFGM</sequence>